<dbReference type="EMBL" id="QXUF01000137">
    <property type="protein sequence ID" value="RIM97036.1"/>
    <property type="molecule type" value="Genomic_DNA"/>
</dbReference>
<dbReference type="RefSeq" id="WP_119584572.1">
    <property type="nucleotide sequence ID" value="NZ_JAWVBH010000001.1"/>
</dbReference>
<keyword evidence="3" id="KW-1185">Reference proteome</keyword>
<sequence length="424" mass="49832">MFTKNLTSAQMNYVMGELTYCNTSRYSLSFLLHADNFYSYDAINNALNNLVENFDAYRIHITTEQESPKQYIEKFEFQYFPLVEFQDAKQFENWINGQKNKCIFDFNQDLYEFKIVKKPDGNHSIFFLHHHTITDVWSITHTVNYIAKTLIGQNMEDNSYSYISAVENEQQYVASKRFEIDKNYWTNKLYNYEIVSYLPILKSAGYTSLRNSYHLNEYEFNLLHKICSDFSISISTLFMSLVHLYISKLSSRNKNSVGLMLHNRSSEIEKSICGLFTNALPLIVEINPEQSVETFINLVKKENFSLLKHRKFPSHLLVEEMKDNNPLALVDWIISYQSVKYDSEITKAGFNDEWLINKETVFNTLNIHLSDRNNKNTLHIDYDFNTRYLSASAVEHIHHSLMKILSQFHNNHDACLKDIEVDVI</sequence>
<dbReference type="PANTHER" id="PTHR45527:SF1">
    <property type="entry name" value="FATTY ACID SYNTHASE"/>
    <property type="match status" value="1"/>
</dbReference>
<proteinExistence type="predicted"/>
<dbReference type="GO" id="GO:0008610">
    <property type="term" value="P:lipid biosynthetic process"/>
    <property type="evidence" value="ECO:0007669"/>
    <property type="project" value="UniProtKB-ARBA"/>
</dbReference>
<protein>
    <submittedName>
        <fullName evidence="2">Peptide synthetase</fullName>
    </submittedName>
</protein>
<dbReference type="Proteomes" id="UP000286317">
    <property type="component" value="Unassembled WGS sequence"/>
</dbReference>
<dbReference type="GO" id="GO:0005737">
    <property type="term" value="C:cytoplasm"/>
    <property type="evidence" value="ECO:0007669"/>
    <property type="project" value="TreeGrafter"/>
</dbReference>
<dbReference type="Gene3D" id="3.30.559.30">
    <property type="entry name" value="Nonribosomal peptide synthetase, condensation domain"/>
    <property type="match status" value="1"/>
</dbReference>
<gene>
    <name evidence="2" type="ORF">BU112_13275</name>
</gene>
<evidence type="ECO:0000313" key="2">
    <source>
        <dbReference type="EMBL" id="RIM97036.1"/>
    </source>
</evidence>
<dbReference type="SUPFAM" id="SSF52777">
    <property type="entry name" value="CoA-dependent acyltransferases"/>
    <property type="match status" value="2"/>
</dbReference>
<dbReference type="InterPro" id="IPR001242">
    <property type="entry name" value="Condensation_dom"/>
</dbReference>
<feature type="domain" description="Condensation" evidence="1">
    <location>
        <begin position="6"/>
        <end position="419"/>
    </location>
</feature>
<evidence type="ECO:0000313" key="3">
    <source>
        <dbReference type="Proteomes" id="UP000286317"/>
    </source>
</evidence>
<evidence type="ECO:0000259" key="1">
    <source>
        <dbReference type="Pfam" id="PF00668"/>
    </source>
</evidence>
<dbReference type="Gene3D" id="3.30.559.10">
    <property type="entry name" value="Chloramphenicol acetyltransferase-like domain"/>
    <property type="match status" value="1"/>
</dbReference>
<dbReference type="GO" id="GO:0043041">
    <property type="term" value="P:amino acid activation for nonribosomal peptide biosynthetic process"/>
    <property type="evidence" value="ECO:0007669"/>
    <property type="project" value="TreeGrafter"/>
</dbReference>
<dbReference type="InterPro" id="IPR023213">
    <property type="entry name" value="CAT-like_dom_sf"/>
</dbReference>
<dbReference type="GO" id="GO:0044550">
    <property type="term" value="P:secondary metabolite biosynthetic process"/>
    <property type="evidence" value="ECO:0007669"/>
    <property type="project" value="TreeGrafter"/>
</dbReference>
<comment type="caution">
    <text evidence="2">The sequence shown here is derived from an EMBL/GenBank/DDBJ whole genome shotgun (WGS) entry which is preliminary data.</text>
</comment>
<dbReference type="Pfam" id="PF00668">
    <property type="entry name" value="Condensation"/>
    <property type="match status" value="1"/>
</dbReference>
<name>A0A418IC88_9STAP</name>
<dbReference type="OrthoDB" id="2396470at2"/>
<dbReference type="PANTHER" id="PTHR45527">
    <property type="entry name" value="NONRIBOSOMAL PEPTIDE SYNTHETASE"/>
    <property type="match status" value="1"/>
</dbReference>
<reference evidence="2 3" key="1">
    <citation type="journal article" date="2016" name="Front. Microbiol.">
        <title>Comprehensive Phylogenetic Analysis of Bovine Non-aureus Staphylococci Species Based on Whole-Genome Sequencing.</title>
        <authorList>
            <person name="Naushad S."/>
            <person name="Barkema H.W."/>
            <person name="Luby C."/>
            <person name="Condas L.A."/>
            <person name="Nobrega D.B."/>
            <person name="Carson D.A."/>
            <person name="De Buck J."/>
        </authorList>
    </citation>
    <scope>NUCLEOTIDE SEQUENCE [LARGE SCALE GENOMIC DNA]</scope>
    <source>
        <strain evidence="2 3">SNUC 4554</strain>
    </source>
</reference>
<dbReference type="GO" id="GO:0031177">
    <property type="term" value="F:phosphopantetheine binding"/>
    <property type="evidence" value="ECO:0007669"/>
    <property type="project" value="TreeGrafter"/>
</dbReference>
<accession>A0A418IC88</accession>
<dbReference type="GO" id="GO:0003824">
    <property type="term" value="F:catalytic activity"/>
    <property type="evidence" value="ECO:0007669"/>
    <property type="project" value="InterPro"/>
</dbReference>
<organism evidence="2 3">
    <name type="scientific">Staphylococcus shinii</name>
    <dbReference type="NCBI Taxonomy" id="2912228"/>
    <lineage>
        <taxon>Bacteria</taxon>
        <taxon>Bacillati</taxon>
        <taxon>Bacillota</taxon>
        <taxon>Bacilli</taxon>
        <taxon>Bacillales</taxon>
        <taxon>Staphylococcaceae</taxon>
        <taxon>Staphylococcus</taxon>
    </lineage>
</organism>
<dbReference type="AlphaFoldDB" id="A0A418IC88"/>